<organism evidence="1">
    <name type="scientific">uncultured Caudovirales phage</name>
    <dbReference type="NCBI Taxonomy" id="2100421"/>
    <lineage>
        <taxon>Viruses</taxon>
        <taxon>Duplodnaviria</taxon>
        <taxon>Heunggongvirae</taxon>
        <taxon>Uroviricota</taxon>
        <taxon>Caudoviricetes</taxon>
        <taxon>Peduoviridae</taxon>
        <taxon>Maltschvirus</taxon>
        <taxon>Maltschvirus maltsch</taxon>
    </lineage>
</organism>
<reference evidence="1" key="1">
    <citation type="submission" date="2020-04" db="EMBL/GenBank/DDBJ databases">
        <authorList>
            <person name="Chiriac C."/>
            <person name="Salcher M."/>
            <person name="Ghai R."/>
            <person name="Kavagutti S V."/>
        </authorList>
    </citation>
    <scope>NUCLEOTIDE SEQUENCE</scope>
</reference>
<sequence length="47" mass="5333">MTELLIVLIVLILFISKGQLTYLYEWILEKIAILFTGGLLLKLIVGI</sequence>
<accession>A0A6J5KSV9</accession>
<protein>
    <submittedName>
        <fullName evidence="1">Uncharacterized protein</fullName>
    </submittedName>
</protein>
<gene>
    <name evidence="1" type="ORF">UFOVP53_167</name>
</gene>
<proteinExistence type="predicted"/>
<dbReference type="EMBL" id="LR796189">
    <property type="protein sequence ID" value="CAB4125554.1"/>
    <property type="molecule type" value="Genomic_DNA"/>
</dbReference>
<name>A0A6J5KSV9_9CAUD</name>
<evidence type="ECO:0000313" key="1">
    <source>
        <dbReference type="EMBL" id="CAB4125554.1"/>
    </source>
</evidence>